<evidence type="ECO:0000256" key="2">
    <source>
        <dbReference type="SAM" id="SignalP"/>
    </source>
</evidence>
<evidence type="ECO:0000256" key="1">
    <source>
        <dbReference type="SAM" id="MobiDB-lite"/>
    </source>
</evidence>
<dbReference type="InterPro" id="IPR052159">
    <property type="entry name" value="Competence_DNA_uptake"/>
</dbReference>
<feature type="region of interest" description="Disordered" evidence="1">
    <location>
        <begin position="26"/>
        <end position="54"/>
    </location>
</feature>
<evidence type="ECO:0000313" key="5">
    <source>
        <dbReference type="Proteomes" id="UP000198778"/>
    </source>
</evidence>
<sequence>MKLRLYSILMLFLIIMLTSCGTAGSNSDQSAQEQISSEQENHPDNSPQEIPEEENNASENLYEYHETDFSEAGELTVHFINAGQADATLFIYESEIRTYQVLFDTGDWNNTLVIDYLEANEIDYLDILISSHPHADHIGQMDLIINALDVNEVWMSGAESDSDTYERVLDTVLASEAAYEEPRAGDSYELGSFSIDILHPASLSGDLNEDSLAAKFMFGETSFLLTGDGETHAETSMLHRSDNLEADVLQLGHHGSNTSTSEEFLEAVNPDIAVISAGENNSYGHPHTEVIERVENEAIDLYGTYVHGHIIITSDGNNVTVSTETDGNVTAQESEQKNENNPQNNENINPIDCIDINKADKEELEQIIHIGEERAADIIDARPFQYVSDLTAIHGISESRLSDIKNQGEACVAD</sequence>
<dbReference type="Pfam" id="PF12836">
    <property type="entry name" value="HHH_3"/>
    <property type="match status" value="1"/>
</dbReference>
<dbReference type="AlphaFoldDB" id="A0A1G9ZN81"/>
<keyword evidence="5" id="KW-1185">Reference proteome</keyword>
<feature type="compositionally biased region" description="Low complexity" evidence="1">
    <location>
        <begin position="339"/>
        <end position="349"/>
    </location>
</feature>
<dbReference type="Gene3D" id="3.60.15.10">
    <property type="entry name" value="Ribonuclease Z/Hydroxyacylglutathione hydrolase-like"/>
    <property type="match status" value="1"/>
</dbReference>
<protein>
    <submittedName>
        <fullName evidence="4">Metal-dependent hydrolase, beta-lactamase superfamily II</fullName>
    </submittedName>
</protein>
<dbReference type="EMBL" id="FNIL01000001">
    <property type="protein sequence ID" value="SDN22694.1"/>
    <property type="molecule type" value="Genomic_DNA"/>
</dbReference>
<dbReference type="Proteomes" id="UP000198778">
    <property type="component" value="Unassembled WGS sequence"/>
</dbReference>
<gene>
    <name evidence="4" type="ORF">SAMN04488053_101174</name>
</gene>
<dbReference type="InterPro" id="IPR036866">
    <property type="entry name" value="RibonucZ/Hydroxyglut_hydro"/>
</dbReference>
<dbReference type="Pfam" id="PF00753">
    <property type="entry name" value="Lactamase_B"/>
    <property type="match status" value="1"/>
</dbReference>
<reference evidence="5" key="1">
    <citation type="submission" date="2016-10" db="EMBL/GenBank/DDBJ databases">
        <authorList>
            <person name="Varghese N."/>
            <person name="Submissions S."/>
        </authorList>
    </citation>
    <scope>NUCLEOTIDE SEQUENCE [LARGE SCALE GENOMIC DNA]</scope>
    <source>
        <strain evidence="5">CGMCC 1.10369</strain>
    </source>
</reference>
<organism evidence="4 5">
    <name type="scientific">Alkalicoccus daliensis</name>
    <dbReference type="NCBI Taxonomy" id="745820"/>
    <lineage>
        <taxon>Bacteria</taxon>
        <taxon>Bacillati</taxon>
        <taxon>Bacillota</taxon>
        <taxon>Bacilli</taxon>
        <taxon>Bacillales</taxon>
        <taxon>Bacillaceae</taxon>
        <taxon>Alkalicoccus</taxon>
    </lineage>
</organism>
<proteinExistence type="predicted"/>
<dbReference type="OrthoDB" id="9761531at2"/>
<dbReference type="Gene3D" id="1.10.150.320">
    <property type="entry name" value="Photosystem II 12 kDa extrinsic protein"/>
    <property type="match status" value="1"/>
</dbReference>
<keyword evidence="2" id="KW-0732">Signal</keyword>
<evidence type="ECO:0000313" key="4">
    <source>
        <dbReference type="EMBL" id="SDN22694.1"/>
    </source>
</evidence>
<dbReference type="SUPFAM" id="SSF56281">
    <property type="entry name" value="Metallo-hydrolase/oxidoreductase"/>
    <property type="match status" value="1"/>
</dbReference>
<name>A0A1G9ZN81_9BACI</name>
<dbReference type="RefSeq" id="WP_090839645.1">
    <property type="nucleotide sequence ID" value="NZ_FNIL01000001.1"/>
</dbReference>
<keyword evidence="4" id="KW-0378">Hydrolase</keyword>
<dbReference type="GO" id="GO:0016787">
    <property type="term" value="F:hydrolase activity"/>
    <property type="evidence" value="ECO:0007669"/>
    <property type="project" value="UniProtKB-KW"/>
</dbReference>
<dbReference type="STRING" id="745820.SAMN04488053_101174"/>
<dbReference type="PROSITE" id="PS51257">
    <property type="entry name" value="PROKAR_LIPOPROTEIN"/>
    <property type="match status" value="1"/>
</dbReference>
<dbReference type="CDD" id="cd07731">
    <property type="entry name" value="ComA-like_MBL-fold"/>
    <property type="match status" value="1"/>
</dbReference>
<feature type="compositionally biased region" description="Low complexity" evidence="1">
    <location>
        <begin position="27"/>
        <end position="38"/>
    </location>
</feature>
<dbReference type="SUPFAM" id="SSF81585">
    <property type="entry name" value="PsbU/PolX domain-like"/>
    <property type="match status" value="1"/>
</dbReference>
<feature type="compositionally biased region" description="Polar residues" evidence="1">
    <location>
        <begin position="322"/>
        <end position="333"/>
    </location>
</feature>
<feature type="chain" id="PRO_5011724725" evidence="2">
    <location>
        <begin position="24"/>
        <end position="414"/>
    </location>
</feature>
<accession>A0A1G9ZN81</accession>
<dbReference type="InterPro" id="IPR035681">
    <property type="entry name" value="ComA-like_MBL"/>
</dbReference>
<feature type="signal peptide" evidence="2">
    <location>
        <begin position="1"/>
        <end position="23"/>
    </location>
</feature>
<dbReference type="PANTHER" id="PTHR30619:SF7">
    <property type="entry name" value="BETA-LACTAMASE DOMAIN PROTEIN"/>
    <property type="match status" value="1"/>
</dbReference>
<dbReference type="SMART" id="SM00849">
    <property type="entry name" value="Lactamase_B"/>
    <property type="match status" value="1"/>
</dbReference>
<feature type="region of interest" description="Disordered" evidence="1">
    <location>
        <begin position="322"/>
        <end position="349"/>
    </location>
</feature>
<evidence type="ECO:0000259" key="3">
    <source>
        <dbReference type="SMART" id="SM00849"/>
    </source>
</evidence>
<dbReference type="InterPro" id="IPR001279">
    <property type="entry name" value="Metallo-B-lactamas"/>
</dbReference>
<feature type="domain" description="Metallo-beta-lactamase" evidence="3">
    <location>
        <begin position="97"/>
        <end position="279"/>
    </location>
</feature>
<dbReference type="PANTHER" id="PTHR30619">
    <property type="entry name" value="DNA INTERNALIZATION/COMPETENCE PROTEIN COMEC/REC2"/>
    <property type="match status" value="1"/>
</dbReference>